<protein>
    <recommendedName>
        <fullName evidence="4">DUF4440 domain-containing protein</fullName>
    </recommendedName>
</protein>
<feature type="signal peptide" evidence="1">
    <location>
        <begin position="1"/>
        <end position="20"/>
    </location>
</feature>
<comment type="caution">
    <text evidence="2">The sequence shown here is derived from an EMBL/GenBank/DDBJ whole genome shotgun (WGS) entry which is preliminary data.</text>
</comment>
<reference evidence="3" key="1">
    <citation type="submission" date="2023-07" db="EMBL/GenBank/DDBJ databases">
        <title>Verminephrobacter genomes.</title>
        <authorList>
            <person name="Lund M.B."/>
        </authorList>
    </citation>
    <scope>NUCLEOTIDE SEQUENCE [LARGE SCALE GENOMIC DNA]</scope>
    <source>
        <strain evidence="3">AtM5-05</strain>
    </source>
</reference>
<dbReference type="Proteomes" id="UP001208935">
    <property type="component" value="Unassembled WGS sequence"/>
</dbReference>
<keyword evidence="1" id="KW-0732">Signal</keyword>
<sequence>MRRRAWLARIAAPAALLALAGCTTPGAAPSPQDDEAALLQRARAYWALVHSNDNVAAWAYEETSKNPQATLDGYLRRGGGITYDALEVRGVRNMEADRAIVNVWMRYSLPLLRIKGQEVLAEDEWRRLDGVWHHVLRRSSALPKEPPQETSPAQ</sequence>
<keyword evidence="3" id="KW-1185">Reference proteome</keyword>
<name>A0ABT3KUE0_9BURK</name>
<proteinExistence type="predicted"/>
<evidence type="ECO:0000313" key="3">
    <source>
        <dbReference type="Proteomes" id="UP001208935"/>
    </source>
</evidence>
<dbReference type="PROSITE" id="PS51257">
    <property type="entry name" value="PROKAR_LIPOPROTEIN"/>
    <property type="match status" value="1"/>
</dbReference>
<feature type="chain" id="PRO_5046075103" description="DUF4440 domain-containing protein" evidence="1">
    <location>
        <begin position="21"/>
        <end position="154"/>
    </location>
</feature>
<dbReference type="RefSeq" id="WP_265282173.1">
    <property type="nucleotide sequence ID" value="NZ_QZCW01000002.1"/>
</dbReference>
<evidence type="ECO:0008006" key="4">
    <source>
        <dbReference type="Google" id="ProtNLM"/>
    </source>
</evidence>
<evidence type="ECO:0000313" key="2">
    <source>
        <dbReference type="EMBL" id="MCW5321529.1"/>
    </source>
</evidence>
<evidence type="ECO:0000256" key="1">
    <source>
        <dbReference type="SAM" id="SignalP"/>
    </source>
</evidence>
<accession>A0ABT3KUE0</accession>
<organism evidence="2 3">
    <name type="scientific">Verminephrobacter aporrectodeae subsp. tuberculatae</name>
    <dbReference type="NCBI Taxonomy" id="1110392"/>
    <lineage>
        <taxon>Bacteria</taxon>
        <taxon>Pseudomonadati</taxon>
        <taxon>Pseudomonadota</taxon>
        <taxon>Betaproteobacteria</taxon>
        <taxon>Burkholderiales</taxon>
        <taxon>Comamonadaceae</taxon>
        <taxon>Verminephrobacter</taxon>
    </lineage>
</organism>
<gene>
    <name evidence="2" type="ORF">D5039_10315</name>
</gene>
<dbReference type="EMBL" id="QZCW01000002">
    <property type="protein sequence ID" value="MCW5321529.1"/>
    <property type="molecule type" value="Genomic_DNA"/>
</dbReference>